<evidence type="ECO:0000256" key="1">
    <source>
        <dbReference type="SAM" id="Phobius"/>
    </source>
</evidence>
<sequence length="298" mass="33380">MSSSNCARQATVQYVPVQKDDQRSLTPETLKGIGALIHSSLVLNLLAVLAIRLLPRIAKKSQDSNFEEVAKILTAAKALHGITGDIAMILAEDETRVKPTMRRKLMLEDYLGSEGQRWTVGWDGWVLSGIVLDFGDVYALGDQDPIHNGKKMINPLERNSYPIVLGDFHACLEHVQLVYKLYSHDHHGLNIDDVMRQDRQNWFFSRVGGMRGYERNYDFGDLLDCASGLNHLAILEYGEDVVKLSKAHVKHRPLWAKLHPLPPGHAKPDLSDFARLATDDQITKALKVGLQEAQTLLT</sequence>
<keyword evidence="1" id="KW-0472">Membrane</keyword>
<name>A0ABD1YJT0_9MARC</name>
<dbReference type="Proteomes" id="UP001605036">
    <property type="component" value="Unassembled WGS sequence"/>
</dbReference>
<protein>
    <submittedName>
        <fullName evidence="2">Uncharacterized protein</fullName>
    </submittedName>
</protein>
<evidence type="ECO:0000313" key="3">
    <source>
        <dbReference type="Proteomes" id="UP001605036"/>
    </source>
</evidence>
<accession>A0ABD1YJT0</accession>
<keyword evidence="1" id="KW-0812">Transmembrane</keyword>
<proteinExistence type="predicted"/>
<reference evidence="2 3" key="1">
    <citation type="submission" date="2024-09" db="EMBL/GenBank/DDBJ databases">
        <title>Chromosome-scale assembly of Riccia fluitans.</title>
        <authorList>
            <person name="Paukszto L."/>
            <person name="Sawicki J."/>
            <person name="Karawczyk K."/>
            <person name="Piernik-Szablinska J."/>
            <person name="Szczecinska M."/>
            <person name="Mazdziarz M."/>
        </authorList>
    </citation>
    <scope>NUCLEOTIDE SEQUENCE [LARGE SCALE GENOMIC DNA]</scope>
    <source>
        <strain evidence="2">Rf_01</strain>
        <tissue evidence="2">Aerial parts of the thallus</tissue>
    </source>
</reference>
<keyword evidence="3" id="KW-1185">Reference proteome</keyword>
<dbReference type="EMBL" id="JBHFFA010000004">
    <property type="protein sequence ID" value="KAL2630935.1"/>
    <property type="molecule type" value="Genomic_DNA"/>
</dbReference>
<organism evidence="2 3">
    <name type="scientific">Riccia fluitans</name>
    <dbReference type="NCBI Taxonomy" id="41844"/>
    <lineage>
        <taxon>Eukaryota</taxon>
        <taxon>Viridiplantae</taxon>
        <taxon>Streptophyta</taxon>
        <taxon>Embryophyta</taxon>
        <taxon>Marchantiophyta</taxon>
        <taxon>Marchantiopsida</taxon>
        <taxon>Marchantiidae</taxon>
        <taxon>Marchantiales</taxon>
        <taxon>Ricciaceae</taxon>
        <taxon>Riccia</taxon>
    </lineage>
</organism>
<dbReference type="AlphaFoldDB" id="A0ABD1YJT0"/>
<evidence type="ECO:0000313" key="2">
    <source>
        <dbReference type="EMBL" id="KAL2630935.1"/>
    </source>
</evidence>
<feature type="transmembrane region" description="Helical" evidence="1">
    <location>
        <begin position="33"/>
        <end position="54"/>
    </location>
</feature>
<gene>
    <name evidence="2" type="ORF">R1flu_015621</name>
</gene>
<comment type="caution">
    <text evidence="2">The sequence shown here is derived from an EMBL/GenBank/DDBJ whole genome shotgun (WGS) entry which is preliminary data.</text>
</comment>
<keyword evidence="1" id="KW-1133">Transmembrane helix</keyword>